<keyword evidence="1" id="KW-0472">Membrane</keyword>
<keyword evidence="1" id="KW-1133">Transmembrane helix</keyword>
<dbReference type="Pfam" id="PF08757">
    <property type="entry name" value="CotH"/>
    <property type="match status" value="1"/>
</dbReference>
<dbReference type="InterPro" id="IPR014867">
    <property type="entry name" value="Spore_coat_CotH_CotH2/3/7"/>
</dbReference>
<gene>
    <name evidence="3" type="ORF">GGR27_003006</name>
</gene>
<keyword evidence="1" id="KW-0812">Transmembrane</keyword>
<dbReference type="InterPro" id="IPR044060">
    <property type="entry name" value="Bacterial_rp_domain"/>
</dbReference>
<dbReference type="EMBL" id="JAATJH010000005">
    <property type="protein sequence ID" value="NJC27489.1"/>
    <property type="molecule type" value="Genomic_DNA"/>
</dbReference>
<evidence type="ECO:0000259" key="2">
    <source>
        <dbReference type="Pfam" id="PF18998"/>
    </source>
</evidence>
<organism evidence="3 4">
    <name type="scientific">Neolewinella antarctica</name>
    <dbReference type="NCBI Taxonomy" id="442734"/>
    <lineage>
        <taxon>Bacteria</taxon>
        <taxon>Pseudomonadati</taxon>
        <taxon>Bacteroidota</taxon>
        <taxon>Saprospiria</taxon>
        <taxon>Saprospirales</taxon>
        <taxon>Lewinellaceae</taxon>
        <taxon>Neolewinella</taxon>
    </lineage>
</organism>
<proteinExistence type="predicted"/>
<protein>
    <recommendedName>
        <fullName evidence="2">Bacterial repeat domain-containing protein</fullName>
    </recommendedName>
</protein>
<dbReference type="Proteomes" id="UP000770785">
    <property type="component" value="Unassembled WGS sequence"/>
</dbReference>
<feature type="domain" description="Bacterial repeat" evidence="2">
    <location>
        <begin position="442"/>
        <end position="485"/>
    </location>
</feature>
<sequence length="532" mass="61351">MGKSSADKAQLITLKIAIDNWRLFDPVKGWFREGPDVQSGDWKKTGANYWTHDSHPARAELITPEGKTVFAGTVDFRLFGGLSRIHPQKSFSLSCRKKYGQSRIKYPVFGESSPPEFKYLIARNAGSDWSYSYLRDALLTDLLDDPSWELDLQAARPARVYVNGQYWGLYHLREKINPHYLAERYGIADKDDIDLLEGRGGVKHGYRKDYDELVRFIRRHDLSDPAAYAEVRRQMNIDNFQRLQIAQTYFDNQDAGGNLRYWRDRTDPNSRWRWILYDVDQGFGLHSDTAYQRNTVAFFTDPHGPAWPNPPWSTLIHRQLLKNPNYRQSFVNRSLDYLHTDFLPEKVVATIDRHADRVAAEISQQSKRWGIKQTYWPSHVERLREFGRQRPKYLREHLRQHFNGGPDRLVEITADMGGFVTLNENITIEDEAFIGHYFQNFPLQLRATPRRGYRFVGWEDDSSSPERSVALRDAGDRHLRASFELVEPGGPTAQNPAPATAQGLTTMDIMGRLSVALFVFGLIAVYGTLCKG</sequence>
<accession>A0ABX0XDV3</accession>
<comment type="caution">
    <text evidence="3">The sequence shown here is derived from an EMBL/GenBank/DDBJ whole genome shotgun (WGS) entry which is preliminary data.</text>
</comment>
<evidence type="ECO:0000313" key="3">
    <source>
        <dbReference type="EMBL" id="NJC27489.1"/>
    </source>
</evidence>
<evidence type="ECO:0000256" key="1">
    <source>
        <dbReference type="SAM" id="Phobius"/>
    </source>
</evidence>
<feature type="transmembrane region" description="Helical" evidence="1">
    <location>
        <begin position="509"/>
        <end position="529"/>
    </location>
</feature>
<evidence type="ECO:0000313" key="4">
    <source>
        <dbReference type="Proteomes" id="UP000770785"/>
    </source>
</evidence>
<dbReference type="Pfam" id="PF18998">
    <property type="entry name" value="Flg_new_2"/>
    <property type="match status" value="1"/>
</dbReference>
<reference evidence="3 4" key="1">
    <citation type="submission" date="2020-03" db="EMBL/GenBank/DDBJ databases">
        <title>Genomic Encyclopedia of Type Strains, Phase IV (KMG-IV): sequencing the most valuable type-strain genomes for metagenomic binning, comparative biology and taxonomic classification.</title>
        <authorList>
            <person name="Goeker M."/>
        </authorList>
    </citation>
    <scope>NUCLEOTIDE SEQUENCE [LARGE SCALE GENOMIC DNA]</scope>
    <source>
        <strain evidence="3 4">DSM 105096</strain>
    </source>
</reference>
<keyword evidence="4" id="KW-1185">Reference proteome</keyword>
<name>A0ABX0XDV3_9BACT</name>